<accession>A0A9D3XLZ3</accession>
<proteinExistence type="predicted"/>
<dbReference type="EMBL" id="JAHDVG010000468">
    <property type="protein sequence ID" value="KAH1181570.1"/>
    <property type="molecule type" value="Genomic_DNA"/>
</dbReference>
<evidence type="ECO:0000313" key="2">
    <source>
        <dbReference type="Proteomes" id="UP000827986"/>
    </source>
</evidence>
<reference evidence="1" key="1">
    <citation type="submission" date="2021-09" db="EMBL/GenBank/DDBJ databases">
        <title>The genome of Mauremys mutica provides insights into the evolution of semi-aquatic lifestyle.</title>
        <authorList>
            <person name="Gong S."/>
            <person name="Gao Y."/>
        </authorList>
    </citation>
    <scope>NUCLEOTIDE SEQUENCE</scope>
    <source>
        <strain evidence="1">MM-2020</strain>
        <tissue evidence="1">Muscle</tissue>
    </source>
</reference>
<evidence type="ECO:0000313" key="1">
    <source>
        <dbReference type="EMBL" id="KAH1181570.1"/>
    </source>
</evidence>
<protein>
    <submittedName>
        <fullName evidence="1">Uncharacterized protein</fullName>
    </submittedName>
</protein>
<comment type="caution">
    <text evidence="1">The sequence shown here is derived from an EMBL/GenBank/DDBJ whole genome shotgun (WGS) entry which is preliminary data.</text>
</comment>
<sequence>MRVLPLYTAYQGKQTALKQARHKHSSVAKSKKTCPLPIQPQLLYWQLSGRLGDQTGTQLARLGEHKGQFVPVCTCPELLQLQYLGHCGYTRVFHTARAWLVLERIPVKVHRCREQPWQAQVSWHNAGDLSKLIILALKVNLIWSLDLWHAAFSPPSLSPSSSLPAGSQVLQAGKGSPAAGQERKRCLGFQTCKLPYFVSSRILWWVKH</sequence>
<organism evidence="1 2">
    <name type="scientific">Mauremys mutica</name>
    <name type="common">yellowpond turtle</name>
    <dbReference type="NCBI Taxonomy" id="74926"/>
    <lineage>
        <taxon>Eukaryota</taxon>
        <taxon>Metazoa</taxon>
        <taxon>Chordata</taxon>
        <taxon>Craniata</taxon>
        <taxon>Vertebrata</taxon>
        <taxon>Euteleostomi</taxon>
        <taxon>Archelosauria</taxon>
        <taxon>Testudinata</taxon>
        <taxon>Testudines</taxon>
        <taxon>Cryptodira</taxon>
        <taxon>Durocryptodira</taxon>
        <taxon>Testudinoidea</taxon>
        <taxon>Geoemydidae</taxon>
        <taxon>Geoemydinae</taxon>
        <taxon>Mauremys</taxon>
    </lineage>
</organism>
<dbReference type="Proteomes" id="UP000827986">
    <property type="component" value="Unassembled WGS sequence"/>
</dbReference>
<gene>
    <name evidence="1" type="ORF">KIL84_005296</name>
</gene>
<dbReference type="AlphaFoldDB" id="A0A9D3XLZ3"/>
<keyword evidence="2" id="KW-1185">Reference proteome</keyword>
<name>A0A9D3XLZ3_9SAUR</name>